<name>A0A6A8A7C8_9HYPH</name>
<protein>
    <submittedName>
        <fullName evidence="1">Uncharacterized protein</fullName>
    </submittedName>
</protein>
<keyword evidence="2" id="KW-1185">Reference proteome</keyword>
<accession>A0A6A8A7C8</accession>
<gene>
    <name evidence="1" type="ORF">GAO09_03720</name>
</gene>
<dbReference type="Proteomes" id="UP000435138">
    <property type="component" value="Unassembled WGS sequence"/>
</dbReference>
<evidence type="ECO:0000313" key="2">
    <source>
        <dbReference type="Proteomes" id="UP000435138"/>
    </source>
</evidence>
<evidence type="ECO:0000313" key="1">
    <source>
        <dbReference type="EMBL" id="MQY45176.1"/>
    </source>
</evidence>
<sequence>MAIEVWQMVQIKRALDAYCEHLQVSGDDALAIEACNQMIGATPVEIDDPEQLFHHLLGSMAQIPEAAT</sequence>
<reference evidence="1 2" key="1">
    <citation type="submission" date="2019-11" db="EMBL/GenBank/DDBJ databases">
        <title>Genome analysis of Rhizobacterium cereale a novel genus and species isolated from maize roots in North Spain.</title>
        <authorList>
            <person name="Menendez E."/>
            <person name="Flores-Felix J.D."/>
            <person name="Ramirez-Bahena M.-H."/>
            <person name="Igual J.M."/>
            <person name="Garcia-Fraile P."/>
            <person name="Peix A."/>
            <person name="Velazquez E."/>
        </authorList>
    </citation>
    <scope>NUCLEOTIDE SEQUENCE [LARGE SCALE GENOMIC DNA]</scope>
    <source>
        <strain evidence="1 2">RZME27</strain>
    </source>
</reference>
<comment type="caution">
    <text evidence="1">The sequence shown here is derived from an EMBL/GenBank/DDBJ whole genome shotgun (WGS) entry which is preliminary data.</text>
</comment>
<dbReference type="AlphaFoldDB" id="A0A6A8A7C8"/>
<dbReference type="EMBL" id="WIXI01000023">
    <property type="protein sequence ID" value="MQY45176.1"/>
    <property type="molecule type" value="Genomic_DNA"/>
</dbReference>
<organism evidence="1 2">
    <name type="scientific">Endobacterium cereale</name>
    <dbReference type="NCBI Taxonomy" id="2663029"/>
    <lineage>
        <taxon>Bacteria</taxon>
        <taxon>Pseudomonadati</taxon>
        <taxon>Pseudomonadota</taxon>
        <taxon>Alphaproteobacteria</taxon>
        <taxon>Hyphomicrobiales</taxon>
        <taxon>Rhizobiaceae</taxon>
        <taxon>Endobacterium</taxon>
    </lineage>
</organism>
<dbReference type="RefSeq" id="WP_153352733.1">
    <property type="nucleotide sequence ID" value="NZ_WIXI01000023.1"/>
</dbReference>
<proteinExistence type="predicted"/>